<reference evidence="1 2" key="1">
    <citation type="submission" date="2018-06" db="EMBL/GenBank/DDBJ databases">
        <title>Whole genome sequencing of four bacterial strains from South Shetland trench revealing bio-synthetic gene clusters.</title>
        <authorList>
            <person name="Abdel-Mageed W.M."/>
            <person name="Lehri B."/>
            <person name="Jarmusch S.A."/>
            <person name="Miranda K."/>
            <person name="Goodfellow M."/>
            <person name="Jaspars M."/>
            <person name="Karlyshev A.V."/>
        </authorList>
    </citation>
    <scope>NUCLEOTIDE SEQUENCE [LARGE SCALE GENOMIC DNA]</scope>
    <source>
        <strain evidence="1 2">SST1</strain>
    </source>
</reference>
<dbReference type="Proteomes" id="UP000252187">
    <property type="component" value="Unassembled WGS sequence"/>
</dbReference>
<gene>
    <name evidence="1" type="ORF">DQ226_08695</name>
</gene>
<evidence type="ECO:0000313" key="2">
    <source>
        <dbReference type="Proteomes" id="UP000252187"/>
    </source>
</evidence>
<proteinExistence type="predicted"/>
<dbReference type="EMBL" id="QNTT01000018">
    <property type="protein sequence ID" value="RBA36851.1"/>
    <property type="molecule type" value="Genomic_DNA"/>
</dbReference>
<dbReference type="AlphaFoldDB" id="A0A365PB61"/>
<name>A0A365PB61_9ACTN</name>
<protein>
    <submittedName>
        <fullName evidence="1">Uncharacterized protein</fullName>
    </submittedName>
</protein>
<organism evidence="1 2">
    <name type="scientific">Dietzia maris</name>
    <dbReference type="NCBI Taxonomy" id="37915"/>
    <lineage>
        <taxon>Bacteria</taxon>
        <taxon>Bacillati</taxon>
        <taxon>Actinomycetota</taxon>
        <taxon>Actinomycetes</taxon>
        <taxon>Mycobacteriales</taxon>
        <taxon>Dietziaceae</taxon>
        <taxon>Dietzia</taxon>
    </lineage>
</organism>
<comment type="caution">
    <text evidence="1">The sequence shown here is derived from an EMBL/GenBank/DDBJ whole genome shotgun (WGS) entry which is preliminary data.</text>
</comment>
<sequence>MNTSPKKTRTGYYEPTAANATHLLDNRELVTQVRPALHITHEIERHDAAALLNGHKRFLYPQISRVAMRTHGLYLAHNIPQHRDDYNGDLLVTGDRLAPIPSQG</sequence>
<accession>A0A365PB61</accession>
<evidence type="ECO:0000313" key="1">
    <source>
        <dbReference type="EMBL" id="RBA36851.1"/>
    </source>
</evidence>